<protein>
    <submittedName>
        <fullName evidence="4">Myotubularin phosphatase domain-containing protein</fullName>
    </submittedName>
</protein>
<keyword evidence="3" id="KW-1185">Reference proteome</keyword>
<accession>A0A0R3WWN0</accession>
<reference evidence="2 3" key="2">
    <citation type="submission" date="2018-11" db="EMBL/GenBank/DDBJ databases">
        <authorList>
            <consortium name="Pathogen Informatics"/>
        </authorList>
    </citation>
    <scope>NUCLEOTIDE SEQUENCE [LARGE SCALE GENOMIC DNA]</scope>
</reference>
<proteinExistence type="predicted"/>
<feature type="region of interest" description="Disordered" evidence="1">
    <location>
        <begin position="299"/>
        <end position="356"/>
    </location>
</feature>
<feature type="compositionally biased region" description="Acidic residues" evidence="1">
    <location>
        <begin position="43"/>
        <end position="60"/>
    </location>
</feature>
<sequence length="411" mass="47836">HRFAPNTAWCEWARANGCLPTQEEEVDAAQAFETMMQERMLADEEEGEEEEEDANEDDQTNDLKCSNFDDIAALNLEESNEDRIDGLSATTSETVPSFAKYRYPIIDGEEDYDSWDPYERKYTGLEMASQRITVWEPDNYRKPQRNSVFYFIEVLTSQHHRDELGQRYTTLFTEPVLHEKQIHAHSGQTSSACQWFAFYTNPCPSYYSYQSYPSSVELNKLFEDTSKELLLADFWSWSELDGQCTGNIFRRLFFEGQRHRGDFTCFLDADSDSDSKSEGFGRLFDLTSSEHEDAPIEVERRYDNSEQPSLDLQSEVSSNQEDLPSQVDSSPSTDAQRRYSEEHSNQSARCLPPPSSATYSENDEFCPLMRDCKNCHYDFNTTKQLINTELAPQLRWMFRQTRWPIRFAPQQ</sequence>
<feature type="compositionally biased region" description="Polar residues" evidence="1">
    <location>
        <begin position="305"/>
        <end position="334"/>
    </location>
</feature>
<dbReference type="Proteomes" id="UP000274429">
    <property type="component" value="Unassembled WGS sequence"/>
</dbReference>
<evidence type="ECO:0000256" key="1">
    <source>
        <dbReference type="SAM" id="MobiDB-lite"/>
    </source>
</evidence>
<dbReference type="WBParaSite" id="TTAC_0000517001-mRNA-1">
    <property type="protein sequence ID" value="TTAC_0000517001-mRNA-1"/>
    <property type="gene ID" value="TTAC_0000517001"/>
</dbReference>
<organism evidence="4">
    <name type="scientific">Hydatigena taeniaeformis</name>
    <name type="common">Feline tapeworm</name>
    <name type="synonym">Taenia taeniaeformis</name>
    <dbReference type="NCBI Taxonomy" id="6205"/>
    <lineage>
        <taxon>Eukaryota</taxon>
        <taxon>Metazoa</taxon>
        <taxon>Spiralia</taxon>
        <taxon>Lophotrochozoa</taxon>
        <taxon>Platyhelminthes</taxon>
        <taxon>Cestoda</taxon>
        <taxon>Eucestoda</taxon>
        <taxon>Cyclophyllidea</taxon>
        <taxon>Taeniidae</taxon>
        <taxon>Hydatigera</taxon>
    </lineage>
</organism>
<reference evidence="4" key="1">
    <citation type="submission" date="2017-02" db="UniProtKB">
        <authorList>
            <consortium name="WormBaseParasite"/>
        </authorList>
    </citation>
    <scope>IDENTIFICATION</scope>
</reference>
<evidence type="ECO:0000313" key="2">
    <source>
        <dbReference type="EMBL" id="VDM26367.1"/>
    </source>
</evidence>
<feature type="region of interest" description="Disordered" evidence="1">
    <location>
        <begin position="40"/>
        <end position="64"/>
    </location>
</feature>
<dbReference type="EMBL" id="UYWX01006422">
    <property type="protein sequence ID" value="VDM26367.1"/>
    <property type="molecule type" value="Genomic_DNA"/>
</dbReference>
<evidence type="ECO:0000313" key="3">
    <source>
        <dbReference type="Proteomes" id="UP000274429"/>
    </source>
</evidence>
<gene>
    <name evidence="2" type="ORF">TTAC_LOCUS5155</name>
</gene>
<evidence type="ECO:0000313" key="4">
    <source>
        <dbReference type="WBParaSite" id="TTAC_0000517001-mRNA-1"/>
    </source>
</evidence>
<name>A0A0R3WWN0_HYDTA</name>
<feature type="compositionally biased region" description="Basic and acidic residues" evidence="1">
    <location>
        <begin position="335"/>
        <end position="344"/>
    </location>
</feature>
<dbReference type="AlphaFoldDB" id="A0A0R3WWN0"/>